<protein>
    <recommendedName>
        <fullName evidence="8">Major capsid protein L1</fullName>
    </recommendedName>
</protein>
<name>A0A385PLS5_9PAPI</name>
<keyword evidence="4 8" id="KW-1161">Viral attachment to host cell</keyword>
<sequence>MVLYLTPLISIYIHLYANENEKNANYIFNILQMSLWLQTPGTLYLPPSKPVAKVYNTDDYVVRTGYYFHAYTERLLLVGHPYFDVEDGNDKIVVPKVSAHQYRVFRLNLPDPNKFAIADACIFDPEKERLVWKLTGLQVDRGGPLGIGASGHPLFNKFIDVENPSDYAPEQAQDGDYRKDVAFDPKQIQMLLVGCAPPTGQYWDVTKPCNKLNKGDCPAIELLHTHIQDGDMCEIGFGNANFENFQQDRAGVPLEITNEICVWPDFLKMSKDVYGDQLFFYNKKEQLYARHYLTKAGIDGDALPPHTYLNPQDQKPQKTNFGPYSYTTTPSGSLVSSDANIFNRPYWLHKALGANNGILWGNTCFVTIVDNTRNITFNLSIFKEDGDQAAQDYKYKAKDFKNYSRHTEEYEIEMIVELCKIPLDPDVLAHINVMNPRILESWDLNFVPPAPEGLQDTYRYINSNATKCPEKPEPEKTLDPWDAYTFWTIDLTNKLSSELSEYSLGKRFLYQTGKVSNKRIRPSCSQTLQCKRSCKRRRK</sequence>
<evidence type="ECO:0000256" key="4">
    <source>
        <dbReference type="ARBA" id="ARBA00022804"/>
    </source>
</evidence>
<dbReference type="Gene3D" id="2.60.175.20">
    <property type="entry name" value="Major capsid L1 (late) superfamily, Papillomavirus"/>
    <property type="match status" value="2"/>
</dbReference>
<dbReference type="InterPro" id="IPR036973">
    <property type="entry name" value="Capsid_L1_sf_Papillomavir"/>
</dbReference>
<accession>A0A385PLS5</accession>
<dbReference type="SUPFAM" id="SSF88648">
    <property type="entry name" value="Group I dsDNA viruses"/>
    <property type="match status" value="1"/>
</dbReference>
<dbReference type="GO" id="GO:0046718">
    <property type="term" value="P:symbiont entry into host cell"/>
    <property type="evidence" value="ECO:0007669"/>
    <property type="project" value="UniProtKB-UniRule"/>
</dbReference>
<dbReference type="InterPro" id="IPR011222">
    <property type="entry name" value="dsDNA_vir_gr_I_capsid"/>
</dbReference>
<evidence type="ECO:0000256" key="5">
    <source>
        <dbReference type="ARBA" id="ARBA00022844"/>
    </source>
</evidence>
<dbReference type="GO" id="GO:0005198">
    <property type="term" value="F:structural molecule activity"/>
    <property type="evidence" value="ECO:0007669"/>
    <property type="project" value="InterPro"/>
</dbReference>
<evidence type="ECO:0000256" key="1">
    <source>
        <dbReference type="ARBA" id="ARBA00004328"/>
    </source>
</evidence>
<comment type="function">
    <text evidence="8">Forms an icosahedral capsid with a T=7 symmetry and a 50 nm diameter. The capsid is composed of 72 pentamers linked to each other by disulfide bonds and associated with L2 proteins. Binds to heparan sulfate proteoglycans on cell surface of basal layer keratinocytes to provide initial virion attachment. This binding mediates a conformational change in the virus capsid that facilitates efficient infection. The virion enters the host cell via endocytosis. During virus trafficking, L1 protein dissociates from the viral DNA and the genomic DNA is released to the host nucleus. The virion assembly takes place within the cell nucleus. Encapsulates the genomic DNA together with protein L2.</text>
</comment>
<keyword evidence="2 8" id="KW-0167">Capsid protein</keyword>
<dbReference type="InterPro" id="IPR002210">
    <property type="entry name" value="Capsid_L1_Papillomavir"/>
</dbReference>
<gene>
    <name evidence="8" type="primary">L1</name>
</gene>
<keyword evidence="6 8" id="KW-0426">Late protein</keyword>
<organism evidence="9">
    <name type="scientific">Human papillomavirus</name>
    <dbReference type="NCBI Taxonomy" id="10566"/>
    <lineage>
        <taxon>Viruses</taxon>
        <taxon>Monodnaviria</taxon>
        <taxon>Shotokuvirae</taxon>
        <taxon>Cossaviricota</taxon>
        <taxon>Papovaviricetes</taxon>
        <taxon>Zurhausenvirales</taxon>
        <taxon>Papillomaviridae</taxon>
    </lineage>
</organism>
<dbReference type="EMBL" id="MH777249">
    <property type="protein sequence ID" value="AYA93976.1"/>
    <property type="molecule type" value="Genomic_DNA"/>
</dbReference>
<comment type="similarity">
    <text evidence="8">Belongs to the papillomaviridae L1 protein family.</text>
</comment>
<proteinExistence type="inferred from homology"/>
<evidence type="ECO:0000256" key="7">
    <source>
        <dbReference type="ARBA" id="ARBA00023296"/>
    </source>
</evidence>
<evidence type="ECO:0000256" key="8">
    <source>
        <dbReference type="RuleBase" id="RU361248"/>
    </source>
</evidence>
<keyword evidence="3 8" id="KW-0945">Host-virus interaction</keyword>
<evidence type="ECO:0000256" key="6">
    <source>
        <dbReference type="ARBA" id="ARBA00022921"/>
    </source>
</evidence>
<keyword evidence="7 8" id="KW-1160">Virus entry into host cell</keyword>
<dbReference type="GO" id="GO:0019062">
    <property type="term" value="P:virion attachment to host cell"/>
    <property type="evidence" value="ECO:0007669"/>
    <property type="project" value="UniProtKB-UniRule"/>
</dbReference>
<reference evidence="9" key="1">
    <citation type="journal article" date="2018" name="Nat. Med.">
        <title>Expanded skin virome in DOCK8-deficient patients.</title>
        <authorList>
            <consortium name="NISC Comparative Sequencing Program"/>
            <person name="Tirosh O."/>
            <person name="Conlan S."/>
            <person name="Deming C."/>
            <person name="Lee-Lin S.Q."/>
            <person name="Huang X."/>
            <person name="Su H.C."/>
            <person name="Freeman A.F."/>
            <person name="Segre J.A."/>
            <person name="Kong H.H."/>
        </authorList>
    </citation>
    <scope>NUCLEOTIDE SEQUENCE</scope>
    <source>
        <strain evidence="9">HPV-mSK_107</strain>
    </source>
</reference>
<keyword evidence="8" id="KW-1145">T=7 icosahedral capsid protein</keyword>
<comment type="subcellular location">
    <subcellularLocation>
        <location evidence="1 8">Virion</location>
    </subcellularLocation>
</comment>
<comment type="subunit">
    <text evidence="8">Self-assembles into homopentamers. The capsid has an icosahedral symmetry and consists of 72 capsomers, with each capsomer being a pentamer of L1. Interacts with the minor capsid protein L2; this interaction is necessary for viral genome encapsidation.</text>
</comment>
<evidence type="ECO:0000313" key="9">
    <source>
        <dbReference type="EMBL" id="AYA93976.1"/>
    </source>
</evidence>
<evidence type="ECO:0000256" key="2">
    <source>
        <dbReference type="ARBA" id="ARBA00022561"/>
    </source>
</evidence>
<evidence type="ECO:0000256" key="3">
    <source>
        <dbReference type="ARBA" id="ARBA00022581"/>
    </source>
</evidence>
<dbReference type="GO" id="GO:0039620">
    <property type="term" value="C:T=7 icosahedral viral capsid"/>
    <property type="evidence" value="ECO:0007669"/>
    <property type="project" value="UniProtKB-KW"/>
</dbReference>
<keyword evidence="5 8" id="KW-0946">Virion</keyword>
<dbReference type="Pfam" id="PF00500">
    <property type="entry name" value="Late_protein_L1"/>
    <property type="match status" value="1"/>
</dbReference>
<dbReference type="PRINTS" id="PR00865">
    <property type="entry name" value="HPVCAPSIDL1"/>
</dbReference>